<comment type="caution">
    <text evidence="2">The sequence shown here is derived from an EMBL/GenBank/DDBJ whole genome shotgun (WGS) entry which is preliminary data.</text>
</comment>
<sequence>AAVFASLTLFKLDLFVDTRDMFVVQGGLSLGPILAGLATHLSAMRTEHGMGGKRPCDQFIPALLPWVLALLACFFHAAWMFVILWAARPEFRNAGLPLSFRSAIYLDVFGWHNQHFSEAQSTLAEESLGVLQVTVCCAVLLVFWSLVCDFNVVVVIM</sequence>
<organism evidence="2 3">
    <name type="scientific">Polarella glacialis</name>
    <name type="common">Dinoflagellate</name>
    <dbReference type="NCBI Taxonomy" id="89957"/>
    <lineage>
        <taxon>Eukaryota</taxon>
        <taxon>Sar</taxon>
        <taxon>Alveolata</taxon>
        <taxon>Dinophyceae</taxon>
        <taxon>Suessiales</taxon>
        <taxon>Suessiaceae</taxon>
        <taxon>Polarella</taxon>
    </lineage>
</organism>
<gene>
    <name evidence="2" type="ORF">PGLA2088_LOCUS10806</name>
</gene>
<keyword evidence="1" id="KW-0812">Transmembrane</keyword>
<dbReference type="Proteomes" id="UP000626109">
    <property type="component" value="Unassembled WGS sequence"/>
</dbReference>
<reference evidence="2" key="1">
    <citation type="submission" date="2021-02" db="EMBL/GenBank/DDBJ databases">
        <authorList>
            <person name="Dougan E. K."/>
            <person name="Rhodes N."/>
            <person name="Thang M."/>
            <person name="Chan C."/>
        </authorList>
    </citation>
    <scope>NUCLEOTIDE SEQUENCE</scope>
</reference>
<proteinExistence type="predicted"/>
<keyword evidence="1" id="KW-1133">Transmembrane helix</keyword>
<name>A0A813IMV4_POLGL</name>
<keyword evidence="1" id="KW-0472">Membrane</keyword>
<dbReference type="AlphaFoldDB" id="A0A813IMV4"/>
<feature type="non-terminal residue" evidence="2">
    <location>
        <position position="1"/>
    </location>
</feature>
<evidence type="ECO:0000313" key="3">
    <source>
        <dbReference type="Proteomes" id="UP000626109"/>
    </source>
</evidence>
<feature type="transmembrane region" description="Helical" evidence="1">
    <location>
        <begin position="63"/>
        <end position="87"/>
    </location>
</feature>
<feature type="transmembrane region" description="Helical" evidence="1">
    <location>
        <begin position="130"/>
        <end position="156"/>
    </location>
</feature>
<evidence type="ECO:0000256" key="1">
    <source>
        <dbReference type="SAM" id="Phobius"/>
    </source>
</evidence>
<accession>A0A813IMV4</accession>
<evidence type="ECO:0000313" key="2">
    <source>
        <dbReference type="EMBL" id="CAE8654108.1"/>
    </source>
</evidence>
<protein>
    <submittedName>
        <fullName evidence="2">Uncharacterized protein</fullName>
    </submittedName>
</protein>
<dbReference type="EMBL" id="CAJNNW010012243">
    <property type="protein sequence ID" value="CAE8654108.1"/>
    <property type="molecule type" value="Genomic_DNA"/>
</dbReference>
<feature type="transmembrane region" description="Helical" evidence="1">
    <location>
        <begin position="22"/>
        <end position="43"/>
    </location>
</feature>